<keyword evidence="4" id="KW-1185">Reference proteome</keyword>
<feature type="region of interest" description="Disordered" evidence="1">
    <location>
        <begin position="359"/>
        <end position="382"/>
    </location>
</feature>
<protein>
    <submittedName>
        <fullName evidence="3">DDE superfamily endonuclease</fullName>
    </submittedName>
</protein>
<evidence type="ECO:0000313" key="4">
    <source>
        <dbReference type="Proteomes" id="UP000198688"/>
    </source>
</evidence>
<accession>A0A1H1RZC7</accession>
<sequence>MSVPVRARRLSPDEGQYLLRLVRRGRQESIRVRRGLMILASSSGTPVPAIARLVVADEDTVRDVIHAFNQRRLAALDPHWAGGAPRRISDDDVAFILATARTRPKKLGLPFTHFSIRKLAGHLQGRYGRHDRRQAPARQIGIRRERLRQILGSHDITFQRTRTWKESTDPDYESKLDRIEEVTTKFLPRCFAFDQFGPLSIRPCHGTCWAARNHPDRLRATYKRTHGIRYLHGCYDLANDKLWGILRRRKGGDHTLSALKTIRAARPDGAPIYVILDNLSANKTPTIRRWAARHKVELCLTPTSTSWADPIEAQFGPLRMFTMANSDYPNHVVLARDMQAYLRWRNANARHPDVIAAQRKERARVRSERHQRWGRPAPTRAA</sequence>
<dbReference type="Pfam" id="PF13358">
    <property type="entry name" value="DDE_3"/>
    <property type="match status" value="1"/>
</dbReference>
<feature type="domain" description="Tc1-like transposase DDE" evidence="2">
    <location>
        <begin position="193"/>
        <end position="317"/>
    </location>
</feature>
<dbReference type="AlphaFoldDB" id="A0A1H1RZC7"/>
<keyword evidence="3" id="KW-0255">Endonuclease</keyword>
<evidence type="ECO:0000256" key="1">
    <source>
        <dbReference type="SAM" id="MobiDB-lite"/>
    </source>
</evidence>
<dbReference type="RefSeq" id="WP_092541541.1">
    <property type="nucleotide sequence ID" value="NZ_BOMJ01000016.1"/>
</dbReference>
<dbReference type="STRING" id="113562.SAMN04489716_0725"/>
<name>A0A1H1RZC7_9ACTN</name>
<reference evidence="3 4" key="1">
    <citation type="submission" date="2016-10" db="EMBL/GenBank/DDBJ databases">
        <authorList>
            <person name="de Groot N.N."/>
        </authorList>
    </citation>
    <scope>NUCLEOTIDE SEQUENCE [LARGE SCALE GENOMIC DNA]</scope>
    <source>
        <strain evidence="3 4">DSM 43941</strain>
    </source>
</reference>
<dbReference type="InterPro" id="IPR047655">
    <property type="entry name" value="Transpos_IS630-like"/>
</dbReference>
<dbReference type="Proteomes" id="UP000198688">
    <property type="component" value="Chromosome I"/>
</dbReference>
<dbReference type="InterPro" id="IPR038717">
    <property type="entry name" value="Tc1-like_DDE_dom"/>
</dbReference>
<dbReference type="NCBIfam" id="NF033545">
    <property type="entry name" value="transpos_IS630"/>
    <property type="match status" value="1"/>
</dbReference>
<dbReference type="Pfam" id="PF13551">
    <property type="entry name" value="HTH_29"/>
    <property type="match status" value="1"/>
</dbReference>
<keyword evidence="3" id="KW-0540">Nuclease</keyword>
<dbReference type="OrthoDB" id="2375382at2"/>
<gene>
    <name evidence="3" type="ORF">SAMN04489716_0725</name>
</gene>
<keyword evidence="3" id="KW-0378">Hydrolase</keyword>
<dbReference type="InterPro" id="IPR012337">
    <property type="entry name" value="RNaseH-like_sf"/>
</dbReference>
<proteinExistence type="predicted"/>
<evidence type="ECO:0000313" key="3">
    <source>
        <dbReference type="EMBL" id="SDS41121.1"/>
    </source>
</evidence>
<dbReference type="InterPro" id="IPR009057">
    <property type="entry name" value="Homeodomain-like_sf"/>
</dbReference>
<dbReference type="EMBL" id="LT629758">
    <property type="protein sequence ID" value="SDS41121.1"/>
    <property type="molecule type" value="Genomic_DNA"/>
</dbReference>
<organism evidence="3 4">
    <name type="scientific">Actinoplanes derwentensis</name>
    <dbReference type="NCBI Taxonomy" id="113562"/>
    <lineage>
        <taxon>Bacteria</taxon>
        <taxon>Bacillati</taxon>
        <taxon>Actinomycetota</taxon>
        <taxon>Actinomycetes</taxon>
        <taxon>Micromonosporales</taxon>
        <taxon>Micromonosporaceae</taxon>
        <taxon>Actinoplanes</taxon>
    </lineage>
</organism>
<dbReference type="SUPFAM" id="SSF46689">
    <property type="entry name" value="Homeodomain-like"/>
    <property type="match status" value="1"/>
</dbReference>
<feature type="compositionally biased region" description="Basic and acidic residues" evidence="1">
    <location>
        <begin position="359"/>
        <end position="371"/>
    </location>
</feature>
<evidence type="ECO:0000259" key="2">
    <source>
        <dbReference type="Pfam" id="PF13358"/>
    </source>
</evidence>
<dbReference type="SUPFAM" id="SSF53098">
    <property type="entry name" value="Ribonuclease H-like"/>
    <property type="match status" value="1"/>
</dbReference>
<dbReference type="GO" id="GO:0004519">
    <property type="term" value="F:endonuclease activity"/>
    <property type="evidence" value="ECO:0007669"/>
    <property type="project" value="UniProtKB-KW"/>
</dbReference>